<feature type="domain" description="Glycosyl transferase family 1" evidence="1">
    <location>
        <begin position="5"/>
        <end position="82"/>
    </location>
</feature>
<proteinExistence type="predicted"/>
<dbReference type="Proteomes" id="UP000254712">
    <property type="component" value="Unassembled WGS sequence"/>
</dbReference>
<evidence type="ECO:0000259" key="1">
    <source>
        <dbReference type="Pfam" id="PF00534"/>
    </source>
</evidence>
<keyword evidence="2" id="KW-0808">Transferase</keyword>
<accession>A0A379WIT8</accession>
<dbReference type="EMBL" id="UGXT01000002">
    <property type="protein sequence ID" value="SUH34049.1"/>
    <property type="molecule type" value="Genomic_DNA"/>
</dbReference>
<dbReference type="SUPFAM" id="SSF53756">
    <property type="entry name" value="UDP-Glycosyltransferase/glycogen phosphorylase"/>
    <property type="match status" value="1"/>
</dbReference>
<evidence type="ECO:0000313" key="2">
    <source>
        <dbReference type="EMBL" id="SUH34049.1"/>
    </source>
</evidence>
<evidence type="ECO:0000313" key="3">
    <source>
        <dbReference type="Proteomes" id="UP000254712"/>
    </source>
</evidence>
<organism evidence="2 3">
    <name type="scientific">Salmonella enterica I</name>
    <dbReference type="NCBI Taxonomy" id="59201"/>
    <lineage>
        <taxon>Bacteria</taxon>
        <taxon>Pseudomonadati</taxon>
        <taxon>Pseudomonadota</taxon>
        <taxon>Gammaproteobacteria</taxon>
        <taxon>Enterobacterales</taxon>
        <taxon>Enterobacteriaceae</taxon>
        <taxon>Salmonella</taxon>
    </lineage>
</organism>
<reference evidence="2 3" key="1">
    <citation type="submission" date="2018-06" db="EMBL/GenBank/DDBJ databases">
        <authorList>
            <consortium name="Pathogen Informatics"/>
            <person name="Doyle S."/>
        </authorList>
    </citation>
    <scope>NUCLEOTIDE SEQUENCE [LARGE SCALE GENOMIC DNA]</scope>
    <source>
        <strain evidence="2 3">NCTC8261</strain>
    </source>
</reference>
<sequence length="113" mass="13295">MPPPERDKPAVFLYVGRLKFEGQKRVKDLFDGLTRTTGEWQLHIIGDGSDFEKCQAYSRELGIEQRVIWYGWQSAPWQVVQQKIKMSPRYYLPLRLRISYDPAGSNVIWNSVY</sequence>
<dbReference type="GO" id="GO:0016757">
    <property type="term" value="F:glycosyltransferase activity"/>
    <property type="evidence" value="ECO:0007669"/>
    <property type="project" value="InterPro"/>
</dbReference>
<dbReference type="AlphaFoldDB" id="A0A379WIT8"/>
<protein>
    <submittedName>
        <fullName evidence="2">Lipopolysaccharide 16-galactosyl transferase</fullName>
    </submittedName>
</protein>
<dbReference type="Gene3D" id="3.40.50.2000">
    <property type="entry name" value="Glycogen Phosphorylase B"/>
    <property type="match status" value="1"/>
</dbReference>
<dbReference type="Pfam" id="PF00534">
    <property type="entry name" value="Glycos_transf_1"/>
    <property type="match status" value="1"/>
</dbReference>
<dbReference type="InterPro" id="IPR001296">
    <property type="entry name" value="Glyco_trans_1"/>
</dbReference>
<name>A0A379WIT8_SALET</name>
<gene>
    <name evidence="2" type="ORF">NCTC8261_00218</name>
</gene>